<keyword evidence="3" id="KW-0648">Protein biosynthesis</keyword>
<dbReference type="Gene3D" id="2.40.30.10">
    <property type="entry name" value="Translation factors"/>
    <property type="match status" value="1"/>
</dbReference>
<dbReference type="AlphaFoldDB" id="A0A401LWX0"/>
<proteinExistence type="predicted"/>
<dbReference type="GO" id="GO:0032790">
    <property type="term" value="P:ribosome disassembly"/>
    <property type="evidence" value="ECO:0007669"/>
    <property type="project" value="TreeGrafter"/>
</dbReference>
<dbReference type="SUPFAM" id="SSF50447">
    <property type="entry name" value="Translation proteins"/>
    <property type="match status" value="1"/>
</dbReference>
<gene>
    <name evidence="7" type="primary">tetQ_2</name>
    <name evidence="7" type="ORF">KGMB02408_29600</name>
</gene>
<dbReference type="Pfam" id="PF14492">
    <property type="entry name" value="EFG_III"/>
    <property type="match status" value="1"/>
</dbReference>
<dbReference type="CDD" id="cd16258">
    <property type="entry name" value="Tet_III"/>
    <property type="match status" value="1"/>
</dbReference>
<dbReference type="NCBIfam" id="NF012154">
    <property type="entry name" value="tet_protect_Q"/>
    <property type="match status" value="1"/>
</dbReference>
<dbReference type="EMBL" id="BHWB01000009">
    <property type="protein sequence ID" value="GCB36015.1"/>
    <property type="molecule type" value="Genomic_DNA"/>
</dbReference>
<reference evidence="7 8" key="1">
    <citation type="submission" date="2018-10" db="EMBL/GenBank/DDBJ databases">
        <title>Draft Genome Sequence of Bacteroides sp. KCTC 15687.</title>
        <authorList>
            <person name="Yu S.Y."/>
            <person name="Kim J.S."/>
            <person name="Oh B.S."/>
            <person name="Park S.H."/>
            <person name="Kang S.W."/>
            <person name="Park J.E."/>
            <person name="Choi S.H."/>
            <person name="Han K.I."/>
            <person name="Lee K.C."/>
            <person name="Eom M.K."/>
            <person name="Suh M.K."/>
            <person name="Lee D.H."/>
            <person name="Yoon H."/>
            <person name="Kim B."/>
            <person name="Yang S.J."/>
            <person name="Lee J.S."/>
            <person name="Lee J.H."/>
        </authorList>
    </citation>
    <scope>NUCLEOTIDE SEQUENCE [LARGE SCALE GENOMIC DNA]</scope>
    <source>
        <strain evidence="7 8">KCTC 15687</strain>
    </source>
</reference>
<dbReference type="Gene3D" id="3.30.70.870">
    <property type="entry name" value="Elongation Factor G (Translational Gtpase), domain 3"/>
    <property type="match status" value="1"/>
</dbReference>
<protein>
    <recommendedName>
        <fullName evidence="1">Tetracycline resistance protein TetQ</fullName>
    </recommendedName>
</protein>
<dbReference type="SUPFAM" id="SSF54211">
    <property type="entry name" value="Ribosomal protein S5 domain 2-like"/>
    <property type="match status" value="1"/>
</dbReference>
<dbReference type="Pfam" id="PF00009">
    <property type="entry name" value="GTP_EFTU"/>
    <property type="match status" value="1"/>
</dbReference>
<dbReference type="Pfam" id="PF03764">
    <property type="entry name" value="EFG_IV"/>
    <property type="match status" value="1"/>
</dbReference>
<dbReference type="InterPro" id="IPR005517">
    <property type="entry name" value="Transl_elong_EFG/EF2_IV"/>
</dbReference>
<evidence type="ECO:0000256" key="2">
    <source>
        <dbReference type="ARBA" id="ARBA00022741"/>
    </source>
</evidence>
<keyword evidence="2" id="KW-0547">Nucleotide-binding</keyword>
<dbReference type="Pfam" id="PF00679">
    <property type="entry name" value="EFG_C"/>
    <property type="match status" value="1"/>
</dbReference>
<dbReference type="NCBIfam" id="TIGR00231">
    <property type="entry name" value="small_GTP"/>
    <property type="match status" value="1"/>
</dbReference>
<feature type="domain" description="Tr-type G" evidence="6">
    <location>
        <begin position="17"/>
        <end position="260"/>
    </location>
</feature>
<dbReference type="NCBIfam" id="NF012153">
    <property type="entry name" value="tet_protect"/>
    <property type="match status" value="1"/>
</dbReference>
<dbReference type="CDD" id="cd01684">
    <property type="entry name" value="Tet_like_IV"/>
    <property type="match status" value="1"/>
</dbReference>
<keyword evidence="8" id="KW-1185">Reference proteome</keyword>
<dbReference type="CDD" id="cd03711">
    <property type="entry name" value="Tet_C"/>
    <property type="match status" value="1"/>
</dbReference>
<dbReference type="InterPro" id="IPR005225">
    <property type="entry name" value="Small_GTP-bd"/>
</dbReference>
<dbReference type="CDD" id="cd03690">
    <property type="entry name" value="Tet_II"/>
    <property type="match status" value="1"/>
</dbReference>
<dbReference type="PRINTS" id="PR00315">
    <property type="entry name" value="ELONGATNFCT"/>
</dbReference>
<dbReference type="PROSITE" id="PS00301">
    <property type="entry name" value="G_TR_1"/>
    <property type="match status" value="1"/>
</dbReference>
<dbReference type="InterPro" id="IPR020568">
    <property type="entry name" value="Ribosomal_Su5_D2-typ_SF"/>
</dbReference>
<evidence type="ECO:0000256" key="1">
    <source>
        <dbReference type="ARBA" id="ARBA00013902"/>
    </source>
</evidence>
<keyword evidence="5" id="KW-0046">Antibiotic resistance</keyword>
<evidence type="ECO:0000256" key="4">
    <source>
        <dbReference type="ARBA" id="ARBA00023134"/>
    </source>
</evidence>
<evidence type="ECO:0000313" key="8">
    <source>
        <dbReference type="Proteomes" id="UP000288079"/>
    </source>
</evidence>
<evidence type="ECO:0000256" key="5">
    <source>
        <dbReference type="ARBA" id="ARBA00023251"/>
    </source>
</evidence>
<dbReference type="InterPro" id="IPR035650">
    <property type="entry name" value="Tet_C"/>
</dbReference>
<dbReference type="InterPro" id="IPR041095">
    <property type="entry name" value="EFG_II"/>
</dbReference>
<evidence type="ECO:0000259" key="6">
    <source>
        <dbReference type="PROSITE" id="PS51722"/>
    </source>
</evidence>
<dbReference type="GO" id="GO:0006412">
    <property type="term" value="P:translation"/>
    <property type="evidence" value="ECO:0007669"/>
    <property type="project" value="UniProtKB-KW"/>
</dbReference>
<dbReference type="SMART" id="SM00889">
    <property type="entry name" value="EFG_IV"/>
    <property type="match status" value="1"/>
</dbReference>
<evidence type="ECO:0000256" key="3">
    <source>
        <dbReference type="ARBA" id="ARBA00022917"/>
    </source>
</evidence>
<evidence type="ECO:0000313" key="7">
    <source>
        <dbReference type="EMBL" id="GCB36015.1"/>
    </source>
</evidence>
<dbReference type="PANTHER" id="PTHR43261:SF1">
    <property type="entry name" value="RIBOSOME-RELEASING FACTOR 2, MITOCHONDRIAL"/>
    <property type="match status" value="1"/>
</dbReference>
<dbReference type="SMART" id="SM00838">
    <property type="entry name" value="EFG_C"/>
    <property type="match status" value="1"/>
</dbReference>
<sequence length="664" mass="75260">MRFDNASIVVYYCLIQMNIINLGILAHIDAGKTSVTENLLFASGATEKCGRVDNGDTITDSMDIEKRRGITVRASTTSIIWNGVKCNIIDTPGHMDFIAEVERTFKMLDGAVLILSAKEGIQAQTKLLFNTLQKLQIPTIIFINKIDRDGVNLERLYLDIKTNLSQDVLFMQTVVDGLVYPICSQTYIKEEYKEFVCNHDDNILERYLADSEISPADYWNTIIDLVAKAKVYPVLHGSAMFNIGINELLDAISSFILPPESVSNRLSAYLYKIEHDPKGHKRSFLKIIDGSLRLRDIVRINDSEKFIKIKNLKTIYQGREINVDEVGANDIAIVEDIEDFRIGDYLGAKPCLIQGLSHQHPALKSSVRPNKPEERSKVISALNTLWIEDPSLSFSINSYSDELEISLYGLTQKEIIQTLLEERFSVKVHFDEIKTIYKERPIKKVNKIIQIEVPPNPYWATIGLTLEPLPLGAGLQIESDISYGYLNHSFQNAVFEGIRMSCQSGLHGWEVTDLKVTFTQAEYYSPVSTPADFRQLTPYVFRLALQQSGVDILEPMLCFELQIPQVASSKAITDLQKLMSEIEDISCNNEWCHIKGKVPLNTSKDYASEVSSYTKGLGIFMVKPCGYQITKDGYSDNIRMNEKDKLLFMFQKSIYELIQNKKKI</sequence>
<dbReference type="SUPFAM" id="SSF54980">
    <property type="entry name" value="EF-G C-terminal domain-like"/>
    <property type="match status" value="2"/>
</dbReference>
<dbReference type="Gene3D" id="3.30.230.10">
    <property type="match status" value="1"/>
</dbReference>
<dbReference type="PRINTS" id="PR01037">
    <property type="entry name" value="TCRTETOQM"/>
</dbReference>
<dbReference type="InterPro" id="IPR000795">
    <property type="entry name" value="T_Tr_GTP-bd_dom"/>
</dbReference>
<keyword evidence="4" id="KW-0342">GTP-binding</keyword>
<dbReference type="InterPro" id="IPR000640">
    <property type="entry name" value="EFG_V-like"/>
</dbReference>
<dbReference type="PANTHER" id="PTHR43261">
    <property type="entry name" value="TRANSLATION ELONGATION FACTOR G-RELATED"/>
    <property type="match status" value="1"/>
</dbReference>
<dbReference type="Proteomes" id="UP000288079">
    <property type="component" value="Unassembled WGS sequence"/>
</dbReference>
<organism evidence="7 8">
    <name type="scientific">Bacteroides faecalis</name>
    <dbReference type="NCBI Taxonomy" id="2447885"/>
    <lineage>
        <taxon>Bacteria</taxon>
        <taxon>Pseudomonadati</taxon>
        <taxon>Bacteroidota</taxon>
        <taxon>Bacteroidia</taxon>
        <taxon>Bacteroidales</taxon>
        <taxon>Bacteroidaceae</taxon>
        <taxon>Bacteroides</taxon>
    </lineage>
</organism>
<dbReference type="Gene3D" id="3.40.50.300">
    <property type="entry name" value="P-loop containing nucleotide triphosphate hydrolases"/>
    <property type="match status" value="1"/>
</dbReference>
<dbReference type="GO" id="GO:0005525">
    <property type="term" value="F:GTP binding"/>
    <property type="evidence" value="ECO:0007669"/>
    <property type="project" value="UniProtKB-KW"/>
</dbReference>
<dbReference type="Gene3D" id="3.30.70.240">
    <property type="match status" value="1"/>
</dbReference>
<dbReference type="GO" id="GO:0046677">
    <property type="term" value="P:response to antibiotic"/>
    <property type="evidence" value="ECO:0007669"/>
    <property type="project" value="UniProtKB-KW"/>
</dbReference>
<dbReference type="InterPro" id="IPR014721">
    <property type="entry name" value="Ribsml_uS5_D2-typ_fold_subgr"/>
</dbReference>
<comment type="caution">
    <text evidence="7">The sequence shown here is derived from an EMBL/GenBank/DDBJ whole genome shotgun (WGS) entry which is preliminary data.</text>
</comment>
<dbReference type="InterPro" id="IPR009000">
    <property type="entry name" value="Transl_B-barrel_sf"/>
</dbReference>
<name>A0A401LWX0_9BACE</name>
<accession>A0A401LWX0</accession>
<dbReference type="CDD" id="cd04168">
    <property type="entry name" value="TetM_like"/>
    <property type="match status" value="1"/>
</dbReference>
<dbReference type="InterPro" id="IPR035647">
    <property type="entry name" value="EFG_III/V"/>
</dbReference>
<dbReference type="PROSITE" id="PS51722">
    <property type="entry name" value="G_TR_2"/>
    <property type="match status" value="1"/>
</dbReference>
<dbReference type="InterPro" id="IPR027417">
    <property type="entry name" value="P-loop_NTPase"/>
</dbReference>
<dbReference type="SUPFAM" id="SSF52540">
    <property type="entry name" value="P-loop containing nucleoside triphosphate hydrolases"/>
    <property type="match status" value="1"/>
</dbReference>
<dbReference type="InterPro" id="IPR031157">
    <property type="entry name" value="G_TR_CS"/>
</dbReference>
<dbReference type="GO" id="GO:0003924">
    <property type="term" value="F:GTPase activity"/>
    <property type="evidence" value="ECO:0007669"/>
    <property type="project" value="InterPro"/>
</dbReference>